<evidence type="ECO:0000256" key="4">
    <source>
        <dbReference type="ARBA" id="ARBA00022989"/>
    </source>
</evidence>
<dbReference type="Proteomes" id="UP000611629">
    <property type="component" value="Unassembled WGS sequence"/>
</dbReference>
<evidence type="ECO:0000256" key="2">
    <source>
        <dbReference type="ARBA" id="ARBA00022475"/>
    </source>
</evidence>
<dbReference type="EMBL" id="JACBNQ010000001">
    <property type="protein sequence ID" value="NYB72553.1"/>
    <property type="molecule type" value="Genomic_DNA"/>
</dbReference>
<dbReference type="Pfam" id="PF23750">
    <property type="entry name" value="RsgI_M"/>
    <property type="match status" value="1"/>
</dbReference>
<keyword evidence="5 7" id="KW-0472">Membrane</keyword>
<accession>A0A974BGD2</accession>
<feature type="domain" description="RsgI N-terminal anti-sigma" evidence="8">
    <location>
        <begin position="1"/>
        <end position="47"/>
    </location>
</feature>
<dbReference type="Pfam" id="PF12791">
    <property type="entry name" value="RsgI_N"/>
    <property type="match status" value="1"/>
</dbReference>
<dbReference type="InterPro" id="IPR024449">
    <property type="entry name" value="Anti-sigma_RsgI_N"/>
</dbReference>
<comment type="subcellular location">
    <subcellularLocation>
        <location evidence="1">Cell membrane</location>
        <topology evidence="1">Single-pass membrane protein</topology>
    </subcellularLocation>
</comment>
<dbReference type="PROSITE" id="PS51849">
    <property type="entry name" value="RSGI_N"/>
    <property type="match status" value="1"/>
</dbReference>
<keyword evidence="3 7" id="KW-0812">Transmembrane</keyword>
<sequence>MKAVVVEIKDKFVAVLSDDGCISKIKNKNYIIGQEIILKNNLKYIKIAASSAACLILFITPVWAYLTPYSYVSLDINPSFEFSINRFDRVLQVNAINDDGRDTVEHIDISKLKNKEIGEAVKNVLTELKGQGYLNNAKEDGVVVAASSKSQEKTDKLTSALKLAVEEINIKSDKDDSYNNKKDKTNERNKEDKSNSKEKRD</sequence>
<keyword evidence="10" id="KW-1185">Reference proteome</keyword>
<evidence type="ECO:0000259" key="8">
    <source>
        <dbReference type="PROSITE" id="PS51849"/>
    </source>
</evidence>
<feature type="region of interest" description="Disordered" evidence="6">
    <location>
        <begin position="172"/>
        <end position="201"/>
    </location>
</feature>
<dbReference type="AlphaFoldDB" id="A0A974BGD2"/>
<protein>
    <recommendedName>
        <fullName evidence="8">RsgI N-terminal anti-sigma domain-containing protein</fullName>
    </recommendedName>
</protein>
<evidence type="ECO:0000256" key="1">
    <source>
        <dbReference type="ARBA" id="ARBA00004162"/>
    </source>
</evidence>
<keyword evidence="2" id="KW-1003">Cell membrane</keyword>
<evidence type="ECO:0000256" key="5">
    <source>
        <dbReference type="ARBA" id="ARBA00023136"/>
    </source>
</evidence>
<dbReference type="InterPro" id="IPR055431">
    <property type="entry name" value="RsgI_M"/>
</dbReference>
<dbReference type="RefSeq" id="WP_179236243.1">
    <property type="nucleotide sequence ID" value="NZ_JACBNQ010000001.1"/>
</dbReference>
<keyword evidence="4 7" id="KW-1133">Transmembrane helix</keyword>
<name>A0A974BGD2_SEDHY</name>
<evidence type="ECO:0000256" key="6">
    <source>
        <dbReference type="SAM" id="MobiDB-lite"/>
    </source>
</evidence>
<dbReference type="GO" id="GO:0005886">
    <property type="term" value="C:plasma membrane"/>
    <property type="evidence" value="ECO:0007669"/>
    <property type="project" value="UniProtKB-SubCell"/>
</dbReference>
<gene>
    <name evidence="9" type="ORF">HZF24_00200</name>
</gene>
<proteinExistence type="predicted"/>
<feature type="transmembrane region" description="Helical" evidence="7">
    <location>
        <begin position="44"/>
        <end position="66"/>
    </location>
</feature>
<evidence type="ECO:0000256" key="3">
    <source>
        <dbReference type="ARBA" id="ARBA00022692"/>
    </source>
</evidence>
<reference evidence="9" key="1">
    <citation type="submission" date="2020-07" db="EMBL/GenBank/DDBJ databases">
        <title>Genomic analysis of a strain of Sedimentibacter Hydroxybenzoicus DSM7310.</title>
        <authorList>
            <person name="Ma S."/>
        </authorList>
    </citation>
    <scope>NUCLEOTIDE SEQUENCE</scope>
    <source>
        <strain evidence="9">DSM 7310</strain>
    </source>
</reference>
<evidence type="ECO:0000313" key="10">
    <source>
        <dbReference type="Proteomes" id="UP000611629"/>
    </source>
</evidence>
<evidence type="ECO:0000313" key="9">
    <source>
        <dbReference type="EMBL" id="NYB72553.1"/>
    </source>
</evidence>
<comment type="caution">
    <text evidence="9">The sequence shown here is derived from an EMBL/GenBank/DDBJ whole genome shotgun (WGS) entry which is preliminary data.</text>
</comment>
<organism evidence="9 10">
    <name type="scientific">Sedimentibacter hydroxybenzoicus DSM 7310</name>
    <dbReference type="NCBI Taxonomy" id="1123245"/>
    <lineage>
        <taxon>Bacteria</taxon>
        <taxon>Bacillati</taxon>
        <taxon>Bacillota</taxon>
        <taxon>Tissierellia</taxon>
        <taxon>Sedimentibacter</taxon>
    </lineage>
</organism>
<evidence type="ECO:0000256" key="7">
    <source>
        <dbReference type="SAM" id="Phobius"/>
    </source>
</evidence>